<dbReference type="AlphaFoldDB" id="A0A8J6LZ29"/>
<comment type="caution">
    <text evidence="2">The sequence shown here is derived from an EMBL/GenBank/DDBJ whole genome shotgun (WGS) entry which is preliminary data.</text>
</comment>
<evidence type="ECO:0000313" key="2">
    <source>
        <dbReference type="EMBL" id="MBC3765815.1"/>
    </source>
</evidence>
<feature type="signal peptide" evidence="1">
    <location>
        <begin position="1"/>
        <end position="21"/>
    </location>
</feature>
<gene>
    <name evidence="2" type="ORF">H8B19_07995</name>
</gene>
<dbReference type="EMBL" id="JACNEP010000005">
    <property type="protein sequence ID" value="MBC3765815.1"/>
    <property type="molecule type" value="Genomic_DNA"/>
</dbReference>
<dbReference type="RefSeq" id="WP_186506282.1">
    <property type="nucleotide sequence ID" value="NZ_JACNEP010000005.1"/>
</dbReference>
<keyword evidence="3" id="KW-1185">Reference proteome</keyword>
<organism evidence="2 3">
    <name type="scientific">Neptunicella marina</name>
    <dbReference type="NCBI Taxonomy" id="2125989"/>
    <lineage>
        <taxon>Bacteria</taxon>
        <taxon>Pseudomonadati</taxon>
        <taxon>Pseudomonadota</taxon>
        <taxon>Gammaproteobacteria</taxon>
        <taxon>Alteromonadales</taxon>
        <taxon>Alteromonadaceae</taxon>
        <taxon>Neptunicella</taxon>
    </lineage>
</organism>
<reference evidence="2" key="2">
    <citation type="submission" date="2020-08" db="EMBL/GenBank/DDBJ databases">
        <authorList>
            <person name="Lai Q."/>
        </authorList>
    </citation>
    <scope>NUCLEOTIDE SEQUENCE</scope>
    <source>
        <strain evidence="2">S27-2</strain>
    </source>
</reference>
<name>A0A8J6LZ29_9ALTE</name>
<keyword evidence="1" id="KW-0732">Signal</keyword>
<protein>
    <submittedName>
        <fullName evidence="2">DUF2845 domain-containing protein</fullName>
    </submittedName>
</protein>
<accession>A0A8J6LZ29</accession>
<evidence type="ECO:0000256" key="1">
    <source>
        <dbReference type="SAM" id="SignalP"/>
    </source>
</evidence>
<sequence>MLIRSYLLFLLVISLPQTALADSLRCGTKLVVEGESKFEVINKCGKPAHEEDAGYIKIHDAYVKVIKLYYDLGDGHMLQILEFRNDKLVSIVSGARN</sequence>
<proteinExistence type="predicted"/>
<reference evidence="2" key="1">
    <citation type="journal article" date="2018" name="Int. J. Syst. Evol. Microbiol.">
        <title>Neptunicella marina gen. nov., sp. nov., isolated from surface seawater.</title>
        <authorList>
            <person name="Liu X."/>
            <person name="Lai Q."/>
            <person name="Du Y."/>
            <person name="Zhang X."/>
            <person name="Liu Z."/>
            <person name="Sun F."/>
            <person name="Shao Z."/>
        </authorList>
    </citation>
    <scope>NUCLEOTIDE SEQUENCE</scope>
    <source>
        <strain evidence="2">S27-2</strain>
    </source>
</reference>
<dbReference type="InterPro" id="IPR021268">
    <property type="entry name" value="DUF2845"/>
</dbReference>
<feature type="chain" id="PRO_5035313873" evidence="1">
    <location>
        <begin position="22"/>
        <end position="97"/>
    </location>
</feature>
<dbReference type="Pfam" id="PF11006">
    <property type="entry name" value="DUF2845"/>
    <property type="match status" value="1"/>
</dbReference>
<evidence type="ECO:0000313" key="3">
    <source>
        <dbReference type="Proteomes" id="UP000601768"/>
    </source>
</evidence>
<dbReference type="Proteomes" id="UP000601768">
    <property type="component" value="Unassembled WGS sequence"/>
</dbReference>